<name>A0A4Q4LYG4_9PLEO</name>
<gene>
    <name evidence="2" type="ORF">AA0114_g12595</name>
</gene>
<evidence type="ECO:0000313" key="2">
    <source>
        <dbReference type="EMBL" id="RYN26831.1"/>
    </source>
</evidence>
<accession>A0A4Q4LYG4</accession>
<dbReference type="EMBL" id="PDXA01000089">
    <property type="protein sequence ID" value="RYN26831.1"/>
    <property type="molecule type" value="Genomic_DNA"/>
</dbReference>
<reference evidence="3" key="1">
    <citation type="journal article" date="2019" name="bioRxiv">
        <title>Genomics, evolutionary history and diagnostics of the Alternaria alternata species group including apple and Asian pear pathotypes.</title>
        <authorList>
            <person name="Armitage A.D."/>
            <person name="Cockerton H.M."/>
            <person name="Sreenivasaprasad S."/>
            <person name="Woodhall J.W."/>
            <person name="Lane C.R."/>
            <person name="Harrison R.J."/>
            <person name="Clarkson J.P."/>
        </authorList>
    </citation>
    <scope>NUCLEOTIDE SEQUENCE [LARGE SCALE GENOMIC DNA]</scope>
    <source>
        <strain evidence="3">FERA 1082</strain>
    </source>
</reference>
<evidence type="ECO:0000313" key="3">
    <source>
        <dbReference type="Proteomes" id="UP000292402"/>
    </source>
</evidence>
<feature type="region of interest" description="Disordered" evidence="1">
    <location>
        <begin position="28"/>
        <end position="47"/>
    </location>
</feature>
<comment type="caution">
    <text evidence="2">The sequence shown here is derived from an EMBL/GenBank/DDBJ whole genome shotgun (WGS) entry which is preliminary data.</text>
</comment>
<evidence type="ECO:0000256" key="1">
    <source>
        <dbReference type="SAM" id="MobiDB-lite"/>
    </source>
</evidence>
<proteinExistence type="predicted"/>
<protein>
    <submittedName>
        <fullName evidence="2">Uncharacterized protein</fullName>
    </submittedName>
</protein>
<organism evidence="2 3">
    <name type="scientific">Alternaria tenuissima</name>
    <dbReference type="NCBI Taxonomy" id="119927"/>
    <lineage>
        <taxon>Eukaryota</taxon>
        <taxon>Fungi</taxon>
        <taxon>Dikarya</taxon>
        <taxon>Ascomycota</taxon>
        <taxon>Pezizomycotina</taxon>
        <taxon>Dothideomycetes</taxon>
        <taxon>Pleosporomycetidae</taxon>
        <taxon>Pleosporales</taxon>
        <taxon>Pleosporineae</taxon>
        <taxon>Pleosporaceae</taxon>
        <taxon>Alternaria</taxon>
        <taxon>Alternaria sect. Alternaria</taxon>
        <taxon>Alternaria alternata complex</taxon>
    </lineage>
</organism>
<dbReference type="AlphaFoldDB" id="A0A4Q4LYG4"/>
<feature type="compositionally biased region" description="Polar residues" evidence="1">
    <location>
        <begin position="28"/>
        <end position="44"/>
    </location>
</feature>
<sequence>MGLIARESNDATWRSGLRPWFHGWGKSLQGSASDAGQTPTTRSQAMGLRRSGGLDLAWRNILG</sequence>
<dbReference type="Proteomes" id="UP000292402">
    <property type="component" value="Unassembled WGS sequence"/>
</dbReference>